<comment type="caution">
    <text evidence="3">The sequence shown here is derived from an EMBL/GenBank/DDBJ whole genome shotgun (WGS) entry which is preliminary data.</text>
</comment>
<keyword evidence="2" id="KW-0812">Transmembrane</keyword>
<keyword evidence="2" id="KW-0472">Membrane</keyword>
<gene>
    <name evidence="3" type="ORF">O181_009572</name>
</gene>
<feature type="transmembrane region" description="Helical" evidence="2">
    <location>
        <begin position="180"/>
        <end position="203"/>
    </location>
</feature>
<feature type="region of interest" description="Disordered" evidence="1">
    <location>
        <begin position="99"/>
        <end position="133"/>
    </location>
</feature>
<keyword evidence="2" id="KW-1133">Transmembrane helix</keyword>
<evidence type="ECO:0000313" key="3">
    <source>
        <dbReference type="EMBL" id="MBW0469857.1"/>
    </source>
</evidence>
<feature type="transmembrane region" description="Helical" evidence="2">
    <location>
        <begin position="142"/>
        <end position="160"/>
    </location>
</feature>
<dbReference type="Proteomes" id="UP000765509">
    <property type="component" value="Unassembled WGS sequence"/>
</dbReference>
<evidence type="ECO:0008006" key="5">
    <source>
        <dbReference type="Google" id="ProtNLM"/>
    </source>
</evidence>
<feature type="transmembrane region" description="Helical" evidence="2">
    <location>
        <begin position="210"/>
        <end position="231"/>
    </location>
</feature>
<accession>A0A9Q3GKF5</accession>
<feature type="compositionally biased region" description="Low complexity" evidence="1">
    <location>
        <begin position="107"/>
        <end position="133"/>
    </location>
</feature>
<dbReference type="OrthoDB" id="2448307at2759"/>
<keyword evidence="4" id="KW-1185">Reference proteome</keyword>
<feature type="transmembrane region" description="Helical" evidence="2">
    <location>
        <begin position="379"/>
        <end position="397"/>
    </location>
</feature>
<protein>
    <recommendedName>
        <fullName evidence="5">TRP C-terminal domain-containing protein</fullName>
    </recommendedName>
</protein>
<dbReference type="AlphaFoldDB" id="A0A9Q3GKF5"/>
<feature type="region of interest" description="Disordered" evidence="1">
    <location>
        <begin position="1"/>
        <end position="31"/>
    </location>
</feature>
<feature type="transmembrane region" description="Helical" evidence="2">
    <location>
        <begin position="273"/>
        <end position="295"/>
    </location>
</feature>
<feature type="region of interest" description="Disordered" evidence="1">
    <location>
        <begin position="62"/>
        <end position="86"/>
    </location>
</feature>
<dbReference type="PANTHER" id="PTHR34391">
    <property type="entry name" value="UPF0658 GOLGI APPARATUS MEMBRANE PROTEIN C1952.10C-RELATED"/>
    <property type="match status" value="1"/>
</dbReference>
<dbReference type="EMBL" id="AVOT02002293">
    <property type="protein sequence ID" value="MBW0469857.1"/>
    <property type="molecule type" value="Genomic_DNA"/>
</dbReference>
<feature type="transmembrane region" description="Helical" evidence="2">
    <location>
        <begin position="328"/>
        <end position="347"/>
    </location>
</feature>
<feature type="compositionally biased region" description="Polar residues" evidence="1">
    <location>
        <begin position="1"/>
        <end position="23"/>
    </location>
</feature>
<dbReference type="PANTHER" id="PTHR34391:SF2">
    <property type="entry name" value="TRP C-TERMINAL DOMAIN-CONTAINING PROTEIN"/>
    <property type="match status" value="1"/>
</dbReference>
<dbReference type="InterPro" id="IPR040410">
    <property type="entry name" value="UPF0658_Golgi"/>
</dbReference>
<feature type="transmembrane region" description="Helical" evidence="2">
    <location>
        <begin position="417"/>
        <end position="437"/>
    </location>
</feature>
<name>A0A9Q3GKF5_9BASI</name>
<feature type="transmembrane region" description="Helical" evidence="2">
    <location>
        <begin position="353"/>
        <end position="372"/>
    </location>
</feature>
<dbReference type="GO" id="GO:0005794">
    <property type="term" value="C:Golgi apparatus"/>
    <property type="evidence" value="ECO:0007669"/>
    <property type="project" value="TreeGrafter"/>
</dbReference>
<evidence type="ECO:0000256" key="2">
    <source>
        <dbReference type="SAM" id="Phobius"/>
    </source>
</evidence>
<reference evidence="3" key="1">
    <citation type="submission" date="2021-03" db="EMBL/GenBank/DDBJ databases">
        <title>Draft genome sequence of rust myrtle Austropuccinia psidii MF-1, a brazilian biotype.</title>
        <authorList>
            <person name="Quecine M.C."/>
            <person name="Pachon D.M.R."/>
            <person name="Bonatelli M.L."/>
            <person name="Correr F.H."/>
            <person name="Franceschini L.M."/>
            <person name="Leite T.F."/>
            <person name="Margarido G.R.A."/>
            <person name="Almeida C.A."/>
            <person name="Ferrarezi J.A."/>
            <person name="Labate C.A."/>
        </authorList>
    </citation>
    <scope>NUCLEOTIDE SEQUENCE</scope>
    <source>
        <strain evidence="3">MF-1</strain>
    </source>
</reference>
<sequence length="532" mass="59154">MPNTAPIQDSDTRIQSSPRTQSLDALDPHIHPLPSLDPIPSNTIEYHRIPHLIIYHITSCHQDDPSQLDKQPNSKSHASTNQLPHHSFRASHLPPIIQSSSIPQNLNPSSPSNVKKVSLSSSKSKTQPKSPQSNFNFSNVQLALLSLLAIQSIAVISILATTVAKIEKEIQFKNPQLKTISTYLAIFIIANVFLILMTIDLLLQRNVLQLVALCIFNITMAIYGAVLPSQIHRALQNPGGIVSWNGAREGTSCNMYLSCYGVQYLFDDVKVSIIAIPVITGIVSGLMGYLTWLIYKEFGWETFKLMGADLTLKRILHRQYLFNMFQKFVIFFIIGFSLQFLILSSGLSVFERVLTICAIPISLAVCILGGIAVSREIRWLMGIYYAFLAGALVYYAYKLVKLWDNPSISAAAKSLTLFSVLTIALLLATGIVSGLCYRNFGKGLLDAPAAVNTSYWVRFWDEIVLKESAKKPSQRKKTPRRMSLGEDHIRTAQADRIEMGKNATTRFTSSNLLDTATNSILESPKQDRLALD</sequence>
<evidence type="ECO:0000256" key="1">
    <source>
        <dbReference type="SAM" id="MobiDB-lite"/>
    </source>
</evidence>
<organism evidence="3 4">
    <name type="scientific">Austropuccinia psidii MF-1</name>
    <dbReference type="NCBI Taxonomy" id="1389203"/>
    <lineage>
        <taxon>Eukaryota</taxon>
        <taxon>Fungi</taxon>
        <taxon>Dikarya</taxon>
        <taxon>Basidiomycota</taxon>
        <taxon>Pucciniomycotina</taxon>
        <taxon>Pucciniomycetes</taxon>
        <taxon>Pucciniales</taxon>
        <taxon>Sphaerophragmiaceae</taxon>
        <taxon>Austropuccinia</taxon>
    </lineage>
</organism>
<feature type="compositionally biased region" description="Polar residues" evidence="1">
    <location>
        <begin position="68"/>
        <end position="84"/>
    </location>
</feature>
<proteinExistence type="predicted"/>
<evidence type="ECO:0000313" key="4">
    <source>
        <dbReference type="Proteomes" id="UP000765509"/>
    </source>
</evidence>